<evidence type="ECO:0000313" key="2">
    <source>
        <dbReference type="Proteomes" id="UP000740883"/>
    </source>
</evidence>
<dbReference type="Proteomes" id="UP000740883">
    <property type="component" value="Unassembled WGS sequence"/>
</dbReference>
<reference evidence="1 2" key="1">
    <citation type="journal article" date="2020" name="Genome Biol. Evol.">
        <title>Comparative genomics of strictly vertically transmitted, feminizing microsporidia endosymbionts of amphipod crustaceans.</title>
        <authorList>
            <person name="Cormier A."/>
            <person name="Chebbi M.A."/>
            <person name="Giraud I."/>
            <person name="Wattier R."/>
            <person name="Teixeira M."/>
            <person name="Gilbert C."/>
            <person name="Rigaud T."/>
            <person name="Cordaux R."/>
        </authorList>
    </citation>
    <scope>NUCLEOTIDE SEQUENCE [LARGE SCALE GENOMIC DNA]</scope>
    <source>
        <strain evidence="1 2">Ou3-Ou53</strain>
    </source>
</reference>
<gene>
    <name evidence="1" type="ORF">NGRA_3586</name>
</gene>
<dbReference type="OrthoDB" id="2190428at2759"/>
<evidence type="ECO:0000313" key="1">
    <source>
        <dbReference type="EMBL" id="KAF9743554.1"/>
    </source>
</evidence>
<dbReference type="AlphaFoldDB" id="A0A9P6GXP1"/>
<feature type="non-terminal residue" evidence="1">
    <location>
        <position position="173"/>
    </location>
</feature>
<accession>A0A9P6GXP1</accession>
<name>A0A9P6GXP1_9MICR</name>
<organism evidence="1 2">
    <name type="scientific">Nosema granulosis</name>
    <dbReference type="NCBI Taxonomy" id="83296"/>
    <lineage>
        <taxon>Eukaryota</taxon>
        <taxon>Fungi</taxon>
        <taxon>Fungi incertae sedis</taxon>
        <taxon>Microsporidia</taxon>
        <taxon>Nosematidae</taxon>
        <taxon>Nosema</taxon>
    </lineage>
</organism>
<comment type="caution">
    <text evidence="1">The sequence shown here is derived from an EMBL/GenBank/DDBJ whole genome shotgun (WGS) entry which is preliminary data.</text>
</comment>
<sequence length="173" mass="19808">MFNPTFNNNLATAPNYMLTFEDENKMDPEVFIRNIQEWTILNGWDEARTMYAFRLAMRGEAENWMNSVPQCDSLEDLLGKFRERFIGKTLVLTIIKEMARMEYDGGNTILGFLDKMAGLARRAKLPEDVLVALSLNAIPEEMAKLILLNSQGGLTWHNMYQSCGNLRSCKDNV</sequence>
<proteinExistence type="predicted"/>
<keyword evidence="2" id="KW-1185">Reference proteome</keyword>
<protein>
    <submittedName>
        <fullName evidence="1">Uncharacterized protein</fullName>
    </submittedName>
</protein>
<dbReference type="EMBL" id="SBJO01001564">
    <property type="protein sequence ID" value="KAF9743554.1"/>
    <property type="molecule type" value="Genomic_DNA"/>
</dbReference>